<keyword evidence="3 6" id="KW-1133">Transmembrane helix</keyword>
<dbReference type="PANTHER" id="PTHR33048:SF47">
    <property type="entry name" value="INTEGRAL MEMBRANE PROTEIN-RELATED"/>
    <property type="match status" value="1"/>
</dbReference>
<name>A0ABR1VPI0_9PEZI</name>
<evidence type="ECO:0000256" key="2">
    <source>
        <dbReference type="ARBA" id="ARBA00022692"/>
    </source>
</evidence>
<evidence type="ECO:0000256" key="4">
    <source>
        <dbReference type="ARBA" id="ARBA00023136"/>
    </source>
</evidence>
<dbReference type="Proteomes" id="UP001446871">
    <property type="component" value="Unassembled WGS sequence"/>
</dbReference>
<keyword evidence="2 6" id="KW-0812">Transmembrane</keyword>
<evidence type="ECO:0000313" key="9">
    <source>
        <dbReference type="Proteomes" id="UP001446871"/>
    </source>
</evidence>
<evidence type="ECO:0000313" key="8">
    <source>
        <dbReference type="EMBL" id="KAK8073153.1"/>
    </source>
</evidence>
<protein>
    <recommendedName>
        <fullName evidence="7">Rhodopsin domain-containing protein</fullName>
    </recommendedName>
</protein>
<comment type="subcellular location">
    <subcellularLocation>
        <location evidence="1">Membrane</location>
        <topology evidence="1">Multi-pass membrane protein</topology>
    </subcellularLocation>
</comment>
<dbReference type="InterPro" id="IPR052337">
    <property type="entry name" value="SAT4-like"/>
</dbReference>
<evidence type="ECO:0000256" key="1">
    <source>
        <dbReference type="ARBA" id="ARBA00004141"/>
    </source>
</evidence>
<comment type="similarity">
    <text evidence="5">Belongs to the SAT4 family.</text>
</comment>
<feature type="transmembrane region" description="Helical" evidence="6">
    <location>
        <begin position="15"/>
        <end position="35"/>
    </location>
</feature>
<dbReference type="Pfam" id="PF20684">
    <property type="entry name" value="Fung_rhodopsin"/>
    <property type="match status" value="1"/>
</dbReference>
<gene>
    <name evidence="8" type="ORF">PG996_006501</name>
</gene>
<organism evidence="8 9">
    <name type="scientific">Apiospora saccharicola</name>
    <dbReference type="NCBI Taxonomy" id="335842"/>
    <lineage>
        <taxon>Eukaryota</taxon>
        <taxon>Fungi</taxon>
        <taxon>Dikarya</taxon>
        <taxon>Ascomycota</taxon>
        <taxon>Pezizomycotina</taxon>
        <taxon>Sordariomycetes</taxon>
        <taxon>Xylariomycetidae</taxon>
        <taxon>Amphisphaeriales</taxon>
        <taxon>Apiosporaceae</taxon>
        <taxon>Apiospora</taxon>
    </lineage>
</organism>
<dbReference type="EMBL" id="JAQQWM010000003">
    <property type="protein sequence ID" value="KAK8073153.1"/>
    <property type="molecule type" value="Genomic_DNA"/>
</dbReference>
<evidence type="ECO:0000256" key="3">
    <source>
        <dbReference type="ARBA" id="ARBA00022989"/>
    </source>
</evidence>
<evidence type="ECO:0000259" key="7">
    <source>
        <dbReference type="Pfam" id="PF20684"/>
    </source>
</evidence>
<keyword evidence="9" id="KW-1185">Reference proteome</keyword>
<dbReference type="InterPro" id="IPR049326">
    <property type="entry name" value="Rhodopsin_dom_fungi"/>
</dbReference>
<comment type="caution">
    <text evidence="8">The sequence shown here is derived from an EMBL/GenBank/DDBJ whole genome shotgun (WGS) entry which is preliminary data.</text>
</comment>
<accession>A0ABR1VPI0</accession>
<proteinExistence type="inferred from homology"/>
<feature type="transmembrane region" description="Helical" evidence="6">
    <location>
        <begin position="129"/>
        <end position="150"/>
    </location>
</feature>
<keyword evidence="4 6" id="KW-0472">Membrane</keyword>
<feature type="transmembrane region" description="Helical" evidence="6">
    <location>
        <begin position="47"/>
        <end position="71"/>
    </location>
</feature>
<feature type="transmembrane region" description="Helical" evidence="6">
    <location>
        <begin position="98"/>
        <end position="117"/>
    </location>
</feature>
<dbReference type="PANTHER" id="PTHR33048">
    <property type="entry name" value="PTH11-LIKE INTEGRAL MEMBRANE PROTEIN (AFU_ORTHOLOGUE AFUA_5G11245)"/>
    <property type="match status" value="1"/>
</dbReference>
<sequence length="209" mass="23138">MGVELSRSPKQEAEFVVNLVLTPIGIVVTILRFVATSHSSRNPGLEDWMAISGTLFFVLTNLGSLSAIGILNGRDMAMEILEAPDSYGHIRKWNLASIYFYFVHVLCVKLSVLALYYRIFGIRRIYRIWIYALGACQLVLAVAACVLQAFQCRPMATYWDPSVTGQCTQPGPVALIGETPNSLIDVAMVSLAIVMIRSLQLPRSTKLKL</sequence>
<evidence type="ECO:0000256" key="5">
    <source>
        <dbReference type="ARBA" id="ARBA00038359"/>
    </source>
</evidence>
<evidence type="ECO:0000256" key="6">
    <source>
        <dbReference type="SAM" id="Phobius"/>
    </source>
</evidence>
<reference evidence="8 9" key="1">
    <citation type="submission" date="2023-01" db="EMBL/GenBank/DDBJ databases">
        <title>Analysis of 21 Apiospora genomes using comparative genomics revels a genus with tremendous synthesis potential of carbohydrate active enzymes and secondary metabolites.</title>
        <authorList>
            <person name="Sorensen T."/>
        </authorList>
    </citation>
    <scope>NUCLEOTIDE SEQUENCE [LARGE SCALE GENOMIC DNA]</scope>
    <source>
        <strain evidence="8 9">CBS 83171</strain>
    </source>
</reference>
<feature type="domain" description="Rhodopsin" evidence="7">
    <location>
        <begin position="31"/>
        <end position="209"/>
    </location>
</feature>